<proteinExistence type="predicted"/>
<keyword evidence="2" id="KW-1185">Reference proteome</keyword>
<comment type="caution">
    <text evidence="1">The sequence shown here is derived from an EMBL/GenBank/DDBJ whole genome shotgun (WGS) entry which is preliminary data.</text>
</comment>
<organism evidence="1 2">
    <name type="scientific">Glaciecola siphonariae</name>
    <dbReference type="NCBI Taxonomy" id="521012"/>
    <lineage>
        <taxon>Bacteria</taxon>
        <taxon>Pseudomonadati</taxon>
        <taxon>Pseudomonadota</taxon>
        <taxon>Gammaproteobacteria</taxon>
        <taxon>Alteromonadales</taxon>
        <taxon>Alteromonadaceae</taxon>
        <taxon>Glaciecola</taxon>
    </lineage>
</organism>
<gene>
    <name evidence="1" type="ORF">ACFO4O_04365</name>
</gene>
<reference evidence="2" key="1">
    <citation type="journal article" date="2019" name="Int. J. Syst. Evol. Microbiol.">
        <title>The Global Catalogue of Microorganisms (GCM) 10K type strain sequencing project: providing services to taxonomists for standard genome sequencing and annotation.</title>
        <authorList>
            <consortium name="The Broad Institute Genomics Platform"/>
            <consortium name="The Broad Institute Genome Sequencing Center for Infectious Disease"/>
            <person name="Wu L."/>
            <person name="Ma J."/>
        </authorList>
    </citation>
    <scope>NUCLEOTIDE SEQUENCE [LARGE SCALE GENOMIC DNA]</scope>
    <source>
        <strain evidence="2">KACC 12507</strain>
    </source>
</reference>
<dbReference type="EMBL" id="JBHSGU010000002">
    <property type="protein sequence ID" value="MFC4699392.1"/>
    <property type="molecule type" value="Genomic_DNA"/>
</dbReference>
<protein>
    <submittedName>
        <fullName evidence="1">Uncharacterized protein</fullName>
    </submittedName>
</protein>
<evidence type="ECO:0000313" key="2">
    <source>
        <dbReference type="Proteomes" id="UP001595897"/>
    </source>
</evidence>
<evidence type="ECO:0000313" key="1">
    <source>
        <dbReference type="EMBL" id="MFC4699392.1"/>
    </source>
</evidence>
<name>A0ABV9LSB5_9ALTE</name>
<sequence>MILPDVFTASTVSLSKTESVQRSVSRGGVIQLGRRTAHETEVKITSPLIKQKDVGALIAFLDDVGTSTPFDVELPLISKLKGSATANMRTRAAATAGSKTLLIDGAQANLMNIVKPNDMFNVSGHSKAYFVGVNMTGNQVNAFNSNGTGQFTLRSSQPLIKNVANNETVNFLTPKITVVRTSDVDLVISVKRSNFVTVSFDAVEFV</sequence>
<accession>A0ABV9LSB5</accession>
<dbReference type="Proteomes" id="UP001595897">
    <property type="component" value="Unassembled WGS sequence"/>
</dbReference>
<dbReference type="RefSeq" id="WP_382406140.1">
    <property type="nucleotide sequence ID" value="NZ_JBHSGU010000002.1"/>
</dbReference>